<protein>
    <submittedName>
        <fullName evidence="6">tRNA pseudouridine(13) synthase TruD</fullName>
    </submittedName>
</protein>
<dbReference type="InterPro" id="IPR020103">
    <property type="entry name" value="PsdUridine_synth_cat_dom_sf"/>
</dbReference>
<dbReference type="InterPro" id="IPR043165">
    <property type="entry name" value="TruD_insert_sf"/>
</dbReference>
<comment type="similarity">
    <text evidence="1">Belongs to the pseudouridine synthase TruD family.</text>
</comment>
<dbReference type="Gene3D" id="3.30.2350.20">
    <property type="entry name" value="TruD, catalytic domain"/>
    <property type="match status" value="1"/>
</dbReference>
<dbReference type="Pfam" id="PF01142">
    <property type="entry name" value="TruD"/>
    <property type="match status" value="2"/>
</dbReference>
<feature type="compositionally biased region" description="Low complexity" evidence="4">
    <location>
        <begin position="52"/>
        <end position="63"/>
    </location>
</feature>
<organism evidence="6 7">
    <name type="scientific">Nannocystis pusilla</name>
    <dbReference type="NCBI Taxonomy" id="889268"/>
    <lineage>
        <taxon>Bacteria</taxon>
        <taxon>Pseudomonadati</taxon>
        <taxon>Myxococcota</taxon>
        <taxon>Polyangia</taxon>
        <taxon>Nannocystales</taxon>
        <taxon>Nannocystaceae</taxon>
        <taxon>Nannocystis</taxon>
    </lineage>
</organism>
<keyword evidence="7" id="KW-1185">Reference proteome</keyword>
<dbReference type="InterPro" id="IPR042214">
    <property type="entry name" value="TruD_catalytic"/>
</dbReference>
<dbReference type="SUPFAM" id="SSF55120">
    <property type="entry name" value="Pseudouridine synthase"/>
    <property type="match status" value="1"/>
</dbReference>
<evidence type="ECO:0000313" key="7">
    <source>
        <dbReference type="Proteomes" id="UP001139031"/>
    </source>
</evidence>
<comment type="caution">
    <text evidence="6">The sequence shown here is derived from an EMBL/GenBank/DDBJ whole genome shotgun (WGS) entry which is preliminary data.</text>
</comment>
<gene>
    <name evidence="6" type="ORF">K7C98_29680</name>
</gene>
<evidence type="ECO:0000256" key="4">
    <source>
        <dbReference type="SAM" id="MobiDB-lite"/>
    </source>
</evidence>
<dbReference type="RefSeq" id="WP_224195166.1">
    <property type="nucleotide sequence ID" value="NZ_JAIRAU010000043.1"/>
</dbReference>
<dbReference type="PANTHER" id="PTHR47811:SF1">
    <property type="entry name" value="TRNA PSEUDOURIDINE SYNTHASE D"/>
    <property type="match status" value="1"/>
</dbReference>
<sequence>MSADDPRDDETGAPDAPVPEDRRRAPESDVPEDRADSHVLADSSHVPEDSQPDAAGAPRGGDAPRARRGLSAADLERLRDPPLQTADLPGVGGAIRRRPEDFRVREVPAYDPDGRPGAHVLLVLTKRGVGSEDAVAEVARQLGVPRAEVGLAGLKDKDAVTEQWISLPAAAAARLGQFVHSDMSLGPAYPHGNKLRRGHLRGNQFTIVVRDLAVDPDEALARCRAKVERLRALGGLDNLYGEQRFGGDNLTRGLAALARARRRGRADFLLSAGQSALFNLYLLERRARGLMREVLRGDILKKTATGGLFECTDPATDKARLDAGELLITGPMFGSKMRAPGLDTPSGALEAEILARAEIDLTTLQGLGHTLEGTRRPLQVAPFAVEMELARDDFGPGVALSFELPSGSYATALLRELQRPV</sequence>
<keyword evidence="3" id="KW-0413">Isomerase</keyword>
<dbReference type="InterPro" id="IPR011760">
    <property type="entry name" value="PsdUridine_synth_TruD_insert"/>
</dbReference>
<dbReference type="EMBL" id="JAIRAU010000043">
    <property type="protein sequence ID" value="MBZ5713425.1"/>
    <property type="molecule type" value="Genomic_DNA"/>
</dbReference>
<dbReference type="InterPro" id="IPR001656">
    <property type="entry name" value="PsdUridine_synth_TruD"/>
</dbReference>
<feature type="domain" description="TRUD" evidence="5">
    <location>
        <begin position="235"/>
        <end position="380"/>
    </location>
</feature>
<name>A0ABS7TZ71_9BACT</name>
<dbReference type="Proteomes" id="UP001139031">
    <property type="component" value="Unassembled WGS sequence"/>
</dbReference>
<accession>A0ABS7TZ71</accession>
<dbReference type="Gene3D" id="3.30.2340.10">
    <property type="entry name" value="TruD, insertion domain"/>
    <property type="match status" value="1"/>
</dbReference>
<proteinExistence type="inferred from homology"/>
<reference evidence="6" key="1">
    <citation type="submission" date="2021-08" db="EMBL/GenBank/DDBJ databases">
        <authorList>
            <person name="Stevens D.C."/>
        </authorList>
    </citation>
    <scope>NUCLEOTIDE SEQUENCE</scope>
    <source>
        <strain evidence="6">DSM 53165</strain>
    </source>
</reference>
<dbReference type="PANTHER" id="PTHR47811">
    <property type="entry name" value="TRNA PSEUDOURIDINE SYNTHASE D"/>
    <property type="match status" value="1"/>
</dbReference>
<dbReference type="InterPro" id="IPR020119">
    <property type="entry name" value="PsdUridine_synth_TruD_CS"/>
</dbReference>
<evidence type="ECO:0000256" key="1">
    <source>
        <dbReference type="ARBA" id="ARBA00007953"/>
    </source>
</evidence>
<feature type="compositionally biased region" description="Basic and acidic residues" evidence="4">
    <location>
        <begin position="19"/>
        <end position="39"/>
    </location>
</feature>
<evidence type="ECO:0000256" key="2">
    <source>
        <dbReference type="ARBA" id="ARBA00022694"/>
    </source>
</evidence>
<evidence type="ECO:0000313" key="6">
    <source>
        <dbReference type="EMBL" id="MBZ5713425.1"/>
    </source>
</evidence>
<keyword evidence="2" id="KW-0819">tRNA processing</keyword>
<dbReference type="InterPro" id="IPR050170">
    <property type="entry name" value="TruD_pseudoU_synthase"/>
</dbReference>
<feature type="compositionally biased region" description="Acidic residues" evidence="4">
    <location>
        <begin position="1"/>
        <end position="12"/>
    </location>
</feature>
<dbReference type="PROSITE" id="PS01268">
    <property type="entry name" value="UPF0024"/>
    <property type="match status" value="1"/>
</dbReference>
<dbReference type="PROSITE" id="PS50984">
    <property type="entry name" value="TRUD"/>
    <property type="match status" value="1"/>
</dbReference>
<feature type="region of interest" description="Disordered" evidence="4">
    <location>
        <begin position="1"/>
        <end position="94"/>
    </location>
</feature>
<evidence type="ECO:0000259" key="5">
    <source>
        <dbReference type="PROSITE" id="PS50984"/>
    </source>
</evidence>
<evidence type="ECO:0000256" key="3">
    <source>
        <dbReference type="ARBA" id="ARBA00023235"/>
    </source>
</evidence>